<evidence type="ECO:0000256" key="4">
    <source>
        <dbReference type="ARBA" id="ARBA00023125"/>
    </source>
</evidence>
<dbReference type="KEGG" id="snan:I6N98_12890"/>
<dbReference type="Gene3D" id="6.10.250.690">
    <property type="match status" value="1"/>
</dbReference>
<keyword evidence="2" id="KW-0902">Two-component regulatory system</keyword>
<dbReference type="SMART" id="SM00862">
    <property type="entry name" value="Trans_reg_C"/>
    <property type="match status" value="1"/>
</dbReference>
<dbReference type="PROSITE" id="PS50110">
    <property type="entry name" value="RESPONSE_REGULATORY"/>
    <property type="match status" value="1"/>
</dbReference>
<keyword evidence="4 7" id="KW-0238">DNA-binding</keyword>
<evidence type="ECO:0000259" key="9">
    <source>
        <dbReference type="PROSITE" id="PS51755"/>
    </source>
</evidence>
<dbReference type="CDD" id="cd17624">
    <property type="entry name" value="REC_OmpR_PmrA-like"/>
    <property type="match status" value="1"/>
</dbReference>
<evidence type="ECO:0000256" key="2">
    <source>
        <dbReference type="ARBA" id="ARBA00023012"/>
    </source>
</evidence>
<feature type="domain" description="OmpR/PhoB-type" evidence="9">
    <location>
        <begin position="123"/>
        <end position="217"/>
    </location>
</feature>
<keyword evidence="3" id="KW-0805">Transcription regulation</keyword>
<feature type="DNA-binding region" description="OmpR/PhoB-type" evidence="7">
    <location>
        <begin position="123"/>
        <end position="217"/>
    </location>
</feature>
<dbReference type="SUPFAM" id="SSF52172">
    <property type="entry name" value="CheY-like"/>
    <property type="match status" value="1"/>
</dbReference>
<name>A0A7T4UP60_9GAMM</name>
<evidence type="ECO:0000256" key="6">
    <source>
        <dbReference type="PROSITE-ProRule" id="PRU00169"/>
    </source>
</evidence>
<dbReference type="Proteomes" id="UP000596063">
    <property type="component" value="Chromosome"/>
</dbReference>
<keyword evidence="5" id="KW-0804">Transcription</keyword>
<evidence type="ECO:0000256" key="7">
    <source>
        <dbReference type="PROSITE-ProRule" id="PRU01091"/>
    </source>
</evidence>
<dbReference type="SUPFAM" id="SSF46894">
    <property type="entry name" value="C-terminal effector domain of the bipartite response regulators"/>
    <property type="match status" value="1"/>
</dbReference>
<dbReference type="InterPro" id="IPR036388">
    <property type="entry name" value="WH-like_DNA-bd_sf"/>
</dbReference>
<keyword evidence="11" id="KW-1185">Reference proteome</keyword>
<dbReference type="Gene3D" id="3.40.50.2300">
    <property type="match status" value="1"/>
</dbReference>
<dbReference type="InterPro" id="IPR011006">
    <property type="entry name" value="CheY-like_superfamily"/>
</dbReference>
<protein>
    <submittedName>
        <fullName evidence="10">Response regulator transcription factor</fullName>
    </submittedName>
</protein>
<evidence type="ECO:0000313" key="10">
    <source>
        <dbReference type="EMBL" id="QQD17257.1"/>
    </source>
</evidence>
<dbReference type="Gene3D" id="1.10.10.10">
    <property type="entry name" value="Winged helix-like DNA-binding domain superfamily/Winged helix DNA-binding domain"/>
    <property type="match status" value="1"/>
</dbReference>
<gene>
    <name evidence="10" type="ORF">I6N98_12890</name>
</gene>
<dbReference type="PANTHER" id="PTHR48111">
    <property type="entry name" value="REGULATOR OF RPOS"/>
    <property type="match status" value="1"/>
</dbReference>
<dbReference type="GO" id="GO:0000976">
    <property type="term" value="F:transcription cis-regulatory region binding"/>
    <property type="evidence" value="ECO:0007669"/>
    <property type="project" value="TreeGrafter"/>
</dbReference>
<evidence type="ECO:0000256" key="1">
    <source>
        <dbReference type="ARBA" id="ARBA00022553"/>
    </source>
</evidence>
<feature type="domain" description="Response regulatory" evidence="8">
    <location>
        <begin position="2"/>
        <end position="116"/>
    </location>
</feature>
<dbReference type="Pfam" id="PF00072">
    <property type="entry name" value="Response_reg"/>
    <property type="match status" value="1"/>
</dbReference>
<dbReference type="Pfam" id="PF00486">
    <property type="entry name" value="Trans_reg_C"/>
    <property type="match status" value="1"/>
</dbReference>
<evidence type="ECO:0000259" key="8">
    <source>
        <dbReference type="PROSITE" id="PS50110"/>
    </source>
</evidence>
<dbReference type="GO" id="GO:0000156">
    <property type="term" value="F:phosphorelay response regulator activity"/>
    <property type="evidence" value="ECO:0007669"/>
    <property type="project" value="TreeGrafter"/>
</dbReference>
<evidence type="ECO:0000256" key="5">
    <source>
        <dbReference type="ARBA" id="ARBA00023163"/>
    </source>
</evidence>
<dbReference type="GO" id="GO:0005829">
    <property type="term" value="C:cytosol"/>
    <property type="evidence" value="ECO:0007669"/>
    <property type="project" value="TreeGrafter"/>
</dbReference>
<dbReference type="PROSITE" id="PS51755">
    <property type="entry name" value="OMPR_PHOB"/>
    <property type="match status" value="1"/>
</dbReference>
<dbReference type="GO" id="GO:0032993">
    <property type="term" value="C:protein-DNA complex"/>
    <property type="evidence" value="ECO:0007669"/>
    <property type="project" value="TreeGrafter"/>
</dbReference>
<organism evidence="10 11">
    <name type="scientific">Spongiibacter nanhainus</name>
    <dbReference type="NCBI Taxonomy" id="2794344"/>
    <lineage>
        <taxon>Bacteria</taxon>
        <taxon>Pseudomonadati</taxon>
        <taxon>Pseudomonadota</taxon>
        <taxon>Gammaproteobacteria</taxon>
        <taxon>Cellvibrionales</taxon>
        <taxon>Spongiibacteraceae</taxon>
        <taxon>Spongiibacter</taxon>
    </lineage>
</organism>
<feature type="modified residue" description="4-aspartylphosphate" evidence="6">
    <location>
        <position position="51"/>
    </location>
</feature>
<dbReference type="InterPro" id="IPR001789">
    <property type="entry name" value="Sig_transdc_resp-reg_receiver"/>
</dbReference>
<dbReference type="RefSeq" id="WP_198568759.1">
    <property type="nucleotide sequence ID" value="NZ_CP066167.1"/>
</dbReference>
<accession>A0A7T4UP60</accession>
<evidence type="ECO:0000256" key="3">
    <source>
        <dbReference type="ARBA" id="ARBA00023015"/>
    </source>
</evidence>
<dbReference type="InterPro" id="IPR016032">
    <property type="entry name" value="Sig_transdc_resp-reg_C-effctor"/>
</dbReference>
<proteinExistence type="predicted"/>
<dbReference type="InterPro" id="IPR001867">
    <property type="entry name" value="OmpR/PhoB-type_DNA-bd"/>
</dbReference>
<dbReference type="PANTHER" id="PTHR48111:SF1">
    <property type="entry name" value="TWO-COMPONENT RESPONSE REGULATOR ORR33"/>
    <property type="match status" value="1"/>
</dbReference>
<dbReference type="GO" id="GO:0006355">
    <property type="term" value="P:regulation of DNA-templated transcription"/>
    <property type="evidence" value="ECO:0007669"/>
    <property type="project" value="InterPro"/>
</dbReference>
<dbReference type="AlphaFoldDB" id="A0A7T4UP60"/>
<dbReference type="CDD" id="cd00383">
    <property type="entry name" value="trans_reg_C"/>
    <property type="match status" value="1"/>
</dbReference>
<reference evidence="10 11" key="1">
    <citation type="submission" date="2020-12" db="EMBL/GenBank/DDBJ databases">
        <authorList>
            <person name="Shan Y."/>
        </authorList>
    </citation>
    <scope>NUCLEOTIDE SEQUENCE [LARGE SCALE GENOMIC DNA]</scope>
    <source>
        <strain evidence="11">csc3.9</strain>
    </source>
</reference>
<keyword evidence="1 6" id="KW-0597">Phosphoprotein</keyword>
<sequence length="217" mass="23968">MRILLTEDDAMLGESVKSALTAEGYAVDWLTNGNLILPALTDSSHDLAILDVRLPGQSGIEALKSIREADIHIPVLLLTACDAIDDKVKGLDAGADDYLTKPFEMDELSARIRSLLRRAGSKTPKLTADALEVDPASHTVSYEGQAITDLTAKEFAVLEALLRNRGRFLTKSRLLECSNSWGEEVESNTVEVYISRLRKRFGKDKIETMRGVGYRFK</sequence>
<dbReference type="SMART" id="SM00448">
    <property type="entry name" value="REC"/>
    <property type="match status" value="1"/>
</dbReference>
<dbReference type="InterPro" id="IPR039420">
    <property type="entry name" value="WalR-like"/>
</dbReference>
<dbReference type="EMBL" id="CP066167">
    <property type="protein sequence ID" value="QQD17257.1"/>
    <property type="molecule type" value="Genomic_DNA"/>
</dbReference>
<evidence type="ECO:0000313" key="11">
    <source>
        <dbReference type="Proteomes" id="UP000596063"/>
    </source>
</evidence>